<keyword evidence="1" id="KW-0813">Transport</keyword>
<evidence type="ECO:0000313" key="6">
    <source>
        <dbReference type="Proteomes" id="UP001232445"/>
    </source>
</evidence>
<dbReference type="InterPro" id="IPR003593">
    <property type="entry name" value="AAA+_ATPase"/>
</dbReference>
<dbReference type="PANTHER" id="PTHR42939:SF1">
    <property type="entry name" value="ABC TRANSPORTER ATP-BINDING PROTEIN ALBC-RELATED"/>
    <property type="match status" value="1"/>
</dbReference>
<keyword evidence="3 5" id="KW-0067">ATP-binding</keyword>
<reference evidence="5 6" key="1">
    <citation type="submission" date="2023-07" db="EMBL/GenBank/DDBJ databases">
        <title>Genomic Encyclopedia of Type Strains, Phase IV (KMG-IV): sequencing the most valuable type-strain genomes for metagenomic binning, comparative biology and taxonomic classification.</title>
        <authorList>
            <person name="Goeker M."/>
        </authorList>
    </citation>
    <scope>NUCLEOTIDE SEQUENCE [LARGE SCALE GENOMIC DNA]</scope>
    <source>
        <strain evidence="5 6">DSM 17740</strain>
    </source>
</reference>
<keyword evidence="6" id="KW-1185">Reference proteome</keyword>
<organism evidence="5 6">
    <name type="scientific">Caldalkalibacillus uzonensis</name>
    <dbReference type="NCBI Taxonomy" id="353224"/>
    <lineage>
        <taxon>Bacteria</taxon>
        <taxon>Bacillati</taxon>
        <taxon>Bacillota</taxon>
        <taxon>Bacilli</taxon>
        <taxon>Bacillales</taxon>
        <taxon>Bacillaceae</taxon>
        <taxon>Caldalkalibacillus</taxon>
    </lineage>
</organism>
<comment type="caution">
    <text evidence="5">The sequence shown here is derived from an EMBL/GenBank/DDBJ whole genome shotgun (WGS) entry which is preliminary data.</text>
</comment>
<dbReference type="Proteomes" id="UP001232445">
    <property type="component" value="Unassembled WGS sequence"/>
</dbReference>
<dbReference type="InterPro" id="IPR051782">
    <property type="entry name" value="ABC_Transporter_VariousFunc"/>
</dbReference>
<dbReference type="RefSeq" id="WP_307342342.1">
    <property type="nucleotide sequence ID" value="NZ_JAUSUQ010000015.1"/>
</dbReference>
<dbReference type="Gene3D" id="3.40.50.300">
    <property type="entry name" value="P-loop containing nucleotide triphosphate hydrolases"/>
    <property type="match status" value="1"/>
</dbReference>
<dbReference type="EMBL" id="JAUSUQ010000015">
    <property type="protein sequence ID" value="MDQ0340547.1"/>
    <property type="molecule type" value="Genomic_DNA"/>
</dbReference>
<dbReference type="PANTHER" id="PTHR42939">
    <property type="entry name" value="ABC TRANSPORTER ATP-BINDING PROTEIN ALBC-RELATED"/>
    <property type="match status" value="1"/>
</dbReference>
<dbReference type="PROSITE" id="PS50893">
    <property type="entry name" value="ABC_TRANSPORTER_2"/>
    <property type="match status" value="1"/>
</dbReference>
<keyword evidence="2" id="KW-0547">Nucleotide-binding</keyword>
<evidence type="ECO:0000256" key="3">
    <source>
        <dbReference type="ARBA" id="ARBA00022840"/>
    </source>
</evidence>
<evidence type="ECO:0000313" key="5">
    <source>
        <dbReference type="EMBL" id="MDQ0340547.1"/>
    </source>
</evidence>
<evidence type="ECO:0000256" key="2">
    <source>
        <dbReference type="ARBA" id="ARBA00022741"/>
    </source>
</evidence>
<accession>A0ABU0CXP3</accession>
<name>A0ABU0CXP3_9BACI</name>
<gene>
    <name evidence="5" type="ORF">J2S00_003371</name>
</gene>
<dbReference type="InterPro" id="IPR027417">
    <property type="entry name" value="P-loop_NTPase"/>
</dbReference>
<dbReference type="SMART" id="SM00382">
    <property type="entry name" value="AAA"/>
    <property type="match status" value="1"/>
</dbReference>
<dbReference type="Pfam" id="PF00005">
    <property type="entry name" value="ABC_tran"/>
    <property type="match status" value="1"/>
</dbReference>
<feature type="domain" description="ABC transporter" evidence="4">
    <location>
        <begin position="4"/>
        <end position="229"/>
    </location>
</feature>
<protein>
    <submittedName>
        <fullName evidence="5">ABC-2 type transport system ATP-binding protein</fullName>
    </submittedName>
</protein>
<evidence type="ECO:0000259" key="4">
    <source>
        <dbReference type="PROSITE" id="PS50893"/>
    </source>
</evidence>
<evidence type="ECO:0000256" key="1">
    <source>
        <dbReference type="ARBA" id="ARBA00022448"/>
    </source>
</evidence>
<proteinExistence type="predicted"/>
<dbReference type="InterPro" id="IPR003439">
    <property type="entry name" value="ABC_transporter-like_ATP-bd"/>
</dbReference>
<dbReference type="SUPFAM" id="SSF52540">
    <property type="entry name" value="P-loop containing nucleoside triphosphate hydrolases"/>
    <property type="match status" value="1"/>
</dbReference>
<dbReference type="GO" id="GO:0005524">
    <property type="term" value="F:ATP binding"/>
    <property type="evidence" value="ECO:0007669"/>
    <property type="project" value="UniProtKB-KW"/>
</dbReference>
<sequence length="300" mass="33550">MHVIETEKLSKVYGSATAIDQLSLTIGENKLIGLIGRNGAGKTTLMKLIAGYLLPSAGQIKVFGEPPFNNLTVSSNMILTNDRLPVIPTLTIAEIMDSMALFYPHWDHGLAKRLCQYFELNSKVYPNTLSKGQQSTLYTIIGIAARCPLTMLDEPTTGMDKAVRKDIYRVLLKDYLNHPRTMIISSHLLNELEEILEEIILLDKGQKKVHLPVEELSRLVIRLRGKKDALAPVLETKLVIDQQPLGPDSLTVVVKNELPEDLLRSLRQQQVEILSVPTDETCVYLTKTRQGGIDDVFNHN</sequence>